<dbReference type="InterPro" id="IPR031612">
    <property type="entry name" value="Phage_holin_Dp1"/>
</dbReference>
<dbReference type="OrthoDB" id="1972048at2"/>
<name>A0A120I9Z3_9LACT</name>
<feature type="transmembrane region" description="Helical" evidence="1">
    <location>
        <begin position="40"/>
        <end position="58"/>
    </location>
</feature>
<sequence length="77" mass="8225">MPLSNQTYDRLKWLALVFMPALSVLVKGLGEAYGFVGTDTVVVTLNLLAVFLGSVLQLSSEDYHKGGGGYGYRPASA</sequence>
<reference evidence="3 4" key="1">
    <citation type="submission" date="2020-12" db="EMBL/GenBank/DDBJ databases">
        <title>FDA dAtabase for Regulatory Grade micrObial Sequences (FDA-ARGOS): Supporting development and validation of Infectious Disease Dx tests.</title>
        <authorList>
            <person name="Sproer C."/>
            <person name="Gronow S."/>
            <person name="Severitt S."/>
            <person name="Schroder I."/>
            <person name="Tallon L."/>
            <person name="Sadzewicz L."/>
            <person name="Zhao X."/>
            <person name="Boylan J."/>
            <person name="Ott S."/>
            <person name="Bowen H."/>
            <person name="Vavikolanu K."/>
            <person name="Mehta A."/>
            <person name="Aluvathingal J."/>
            <person name="Nadendla S."/>
            <person name="Lowell S."/>
            <person name="Myers T."/>
            <person name="Yan Y."/>
            <person name="Sichtig H."/>
        </authorList>
    </citation>
    <scope>NUCLEOTIDE SEQUENCE [LARGE SCALE GENOMIC DNA]</scope>
    <source>
        <strain evidence="3 4">FDAARGOS_911</strain>
    </source>
</reference>
<keyword evidence="1" id="KW-0472">Membrane</keyword>
<evidence type="ECO:0000313" key="3">
    <source>
        <dbReference type="EMBL" id="QPS01849.1"/>
    </source>
</evidence>
<accession>A0A120I9Z3</accession>
<evidence type="ECO:0000256" key="1">
    <source>
        <dbReference type="SAM" id="Phobius"/>
    </source>
</evidence>
<keyword evidence="1" id="KW-0812">Transmembrane</keyword>
<dbReference type="EMBL" id="JAOTML010000002">
    <property type="protein sequence ID" value="MCY3052943.1"/>
    <property type="molecule type" value="Genomic_DNA"/>
</dbReference>
<dbReference type="RefSeq" id="WP_060778877.1">
    <property type="nucleotide sequence ID" value="NZ_CAJHLF010000004.1"/>
</dbReference>
<dbReference type="Proteomes" id="UP001069145">
    <property type="component" value="Unassembled WGS sequence"/>
</dbReference>
<dbReference type="Pfam" id="PF16938">
    <property type="entry name" value="Phage_holin_Dp1"/>
    <property type="match status" value="1"/>
</dbReference>
<reference evidence="2" key="2">
    <citation type="submission" date="2022-09" db="EMBL/GenBank/DDBJ databases">
        <title>Aerococcus urinae taxonomy study.</title>
        <authorList>
            <person name="Christensen J."/>
            <person name="Senneby E."/>
        </authorList>
    </citation>
    <scope>NUCLEOTIDE SEQUENCE</scope>
    <source>
        <strain evidence="2">NLD-066-U95</strain>
    </source>
</reference>
<keyword evidence="5" id="KW-1185">Reference proteome</keyword>
<dbReference type="AlphaFoldDB" id="A0A120I9Z3"/>
<gene>
    <name evidence="3" type="ORF">I6G68_01880</name>
    <name evidence="2" type="ORF">ODY43_02980</name>
</gene>
<evidence type="ECO:0000313" key="5">
    <source>
        <dbReference type="Proteomes" id="UP001069145"/>
    </source>
</evidence>
<evidence type="ECO:0000313" key="4">
    <source>
        <dbReference type="Proteomes" id="UP000594771"/>
    </source>
</evidence>
<dbReference type="KEGG" id="aun:AWM73_08135"/>
<keyword evidence="1" id="KW-1133">Transmembrane helix</keyword>
<dbReference type="GeneID" id="35767883"/>
<dbReference type="EMBL" id="CP065662">
    <property type="protein sequence ID" value="QPS01849.1"/>
    <property type="molecule type" value="Genomic_DNA"/>
</dbReference>
<proteinExistence type="predicted"/>
<protein>
    <submittedName>
        <fullName evidence="3">Phage holin</fullName>
    </submittedName>
</protein>
<dbReference type="Proteomes" id="UP000594771">
    <property type="component" value="Chromosome"/>
</dbReference>
<evidence type="ECO:0000313" key="2">
    <source>
        <dbReference type="EMBL" id="MCY3052943.1"/>
    </source>
</evidence>
<organism evidence="3 4">
    <name type="scientific">Aerococcus urinae</name>
    <dbReference type="NCBI Taxonomy" id="1376"/>
    <lineage>
        <taxon>Bacteria</taxon>
        <taxon>Bacillati</taxon>
        <taxon>Bacillota</taxon>
        <taxon>Bacilli</taxon>
        <taxon>Lactobacillales</taxon>
        <taxon>Aerococcaceae</taxon>
        <taxon>Aerococcus</taxon>
    </lineage>
</organism>